<proteinExistence type="predicted"/>
<evidence type="ECO:0000313" key="2">
    <source>
        <dbReference type="Proteomes" id="UP001589894"/>
    </source>
</evidence>
<accession>A0ABV6P2S2</accession>
<evidence type="ECO:0000313" key="1">
    <source>
        <dbReference type="EMBL" id="MFC0567329.1"/>
    </source>
</evidence>
<dbReference type="EMBL" id="JBHLUE010000020">
    <property type="protein sequence ID" value="MFC0567329.1"/>
    <property type="molecule type" value="Genomic_DNA"/>
</dbReference>
<name>A0ABV6P2S2_9ACTN</name>
<dbReference type="Proteomes" id="UP001589894">
    <property type="component" value="Unassembled WGS sequence"/>
</dbReference>
<sequence length="172" mass="18242">MTDGDEPESWLVVYADGSVVEDHPARTALRRGMSAVTVTGRDRECSGEYFMDFDDDVDPGHGSYLVTATLRCLGLTVRPGGAVALVRASRSGQAGIVLHQAGADGRVPADATQTSVVRDWPGPAWAERAWVLDLPDDSPRTEWPVNAALRALGVDRGDSPDEATALGLSLPS</sequence>
<keyword evidence="2" id="KW-1185">Reference proteome</keyword>
<gene>
    <name evidence="1" type="ORF">ACFFHU_24715</name>
</gene>
<organism evidence="1 2">
    <name type="scientific">Plantactinospora siamensis</name>
    <dbReference type="NCBI Taxonomy" id="555372"/>
    <lineage>
        <taxon>Bacteria</taxon>
        <taxon>Bacillati</taxon>
        <taxon>Actinomycetota</taxon>
        <taxon>Actinomycetes</taxon>
        <taxon>Micromonosporales</taxon>
        <taxon>Micromonosporaceae</taxon>
        <taxon>Plantactinospora</taxon>
    </lineage>
</organism>
<reference evidence="1 2" key="1">
    <citation type="submission" date="2024-09" db="EMBL/GenBank/DDBJ databases">
        <authorList>
            <person name="Sun Q."/>
            <person name="Mori K."/>
        </authorList>
    </citation>
    <scope>NUCLEOTIDE SEQUENCE [LARGE SCALE GENOMIC DNA]</scope>
    <source>
        <strain evidence="1 2">TBRC 2205</strain>
    </source>
</reference>
<comment type="caution">
    <text evidence="1">The sequence shown here is derived from an EMBL/GenBank/DDBJ whole genome shotgun (WGS) entry which is preliminary data.</text>
</comment>
<dbReference type="RefSeq" id="WP_377342623.1">
    <property type="nucleotide sequence ID" value="NZ_JBHLUE010000020.1"/>
</dbReference>
<protein>
    <submittedName>
        <fullName evidence="1">Uncharacterized protein</fullName>
    </submittedName>
</protein>